<organism evidence="2 3">
    <name type="scientific">Clohesyomyces aquaticus</name>
    <dbReference type="NCBI Taxonomy" id="1231657"/>
    <lineage>
        <taxon>Eukaryota</taxon>
        <taxon>Fungi</taxon>
        <taxon>Dikarya</taxon>
        <taxon>Ascomycota</taxon>
        <taxon>Pezizomycotina</taxon>
        <taxon>Dothideomycetes</taxon>
        <taxon>Pleosporomycetidae</taxon>
        <taxon>Pleosporales</taxon>
        <taxon>Lindgomycetaceae</taxon>
        <taxon>Clohesyomyces</taxon>
    </lineage>
</organism>
<accession>A0A1Y1ZMQ2</accession>
<evidence type="ECO:0000313" key="3">
    <source>
        <dbReference type="Proteomes" id="UP000193144"/>
    </source>
</evidence>
<protein>
    <submittedName>
        <fullName evidence="2">Uncharacterized protein</fullName>
    </submittedName>
</protein>
<sequence>MQTSWAHKRTTKEGVARRSRAGTVNGMEWQGRSTSRRKIKRQTRQACRRDLRPTEQVEWSVFFVGNTAAVSARGAGRSPMDEWGKPLIKARLAERCVGKGKRRRSSKLSFHSCGGGTATACMLCSSAAGPRRYLQGRDHLGHSSVGSGSAKI</sequence>
<feature type="compositionally biased region" description="Basic residues" evidence="1">
    <location>
        <begin position="1"/>
        <end position="10"/>
    </location>
</feature>
<reference evidence="2 3" key="1">
    <citation type="submission" date="2016-07" db="EMBL/GenBank/DDBJ databases">
        <title>Pervasive Adenine N6-methylation of Active Genes in Fungi.</title>
        <authorList>
            <consortium name="DOE Joint Genome Institute"/>
            <person name="Mondo S.J."/>
            <person name="Dannebaum R.O."/>
            <person name="Kuo R.C."/>
            <person name="Labutti K."/>
            <person name="Haridas S."/>
            <person name="Kuo A."/>
            <person name="Salamov A."/>
            <person name="Ahrendt S.R."/>
            <person name="Lipzen A."/>
            <person name="Sullivan W."/>
            <person name="Andreopoulos W.B."/>
            <person name="Clum A."/>
            <person name="Lindquist E."/>
            <person name="Daum C."/>
            <person name="Ramamoorthy G.K."/>
            <person name="Gryganskyi A."/>
            <person name="Culley D."/>
            <person name="Magnuson J.K."/>
            <person name="James T.Y."/>
            <person name="O'Malley M.A."/>
            <person name="Stajich J.E."/>
            <person name="Spatafora J.W."/>
            <person name="Visel A."/>
            <person name="Grigoriev I.V."/>
        </authorList>
    </citation>
    <scope>NUCLEOTIDE SEQUENCE [LARGE SCALE GENOMIC DNA]</scope>
    <source>
        <strain evidence="2 3">CBS 115471</strain>
    </source>
</reference>
<gene>
    <name evidence="2" type="ORF">BCR34DRAFT_323932</name>
</gene>
<proteinExistence type="predicted"/>
<evidence type="ECO:0000256" key="1">
    <source>
        <dbReference type="SAM" id="MobiDB-lite"/>
    </source>
</evidence>
<name>A0A1Y1ZMQ2_9PLEO</name>
<keyword evidence="3" id="KW-1185">Reference proteome</keyword>
<feature type="region of interest" description="Disordered" evidence="1">
    <location>
        <begin position="1"/>
        <end position="42"/>
    </location>
</feature>
<evidence type="ECO:0000313" key="2">
    <source>
        <dbReference type="EMBL" id="ORY11506.1"/>
    </source>
</evidence>
<dbReference type="AlphaFoldDB" id="A0A1Y1ZMQ2"/>
<dbReference type="Proteomes" id="UP000193144">
    <property type="component" value="Unassembled WGS sequence"/>
</dbReference>
<comment type="caution">
    <text evidence="2">The sequence shown here is derived from an EMBL/GenBank/DDBJ whole genome shotgun (WGS) entry which is preliminary data.</text>
</comment>
<dbReference type="EMBL" id="MCFA01000060">
    <property type="protein sequence ID" value="ORY11506.1"/>
    <property type="molecule type" value="Genomic_DNA"/>
</dbReference>